<proteinExistence type="predicted"/>
<evidence type="ECO:0000313" key="1">
    <source>
        <dbReference type="EMBL" id="AJC71870.1"/>
    </source>
</evidence>
<dbReference type="RefSeq" id="WP_062371996.1">
    <property type="nucleotide sequence ID" value="NZ_CP007140.1"/>
</dbReference>
<accession>A0A0X1KKW2</accession>
<evidence type="ECO:0000313" key="2">
    <source>
        <dbReference type="Proteomes" id="UP000062043"/>
    </source>
</evidence>
<reference evidence="1 2" key="1">
    <citation type="submission" date="2014-01" db="EMBL/GenBank/DDBJ databases">
        <title>Genome sequencing of Thermococcus guaymasensis.</title>
        <authorList>
            <person name="Zhang X."/>
            <person name="Alvare G."/>
            <person name="Fristensky B."/>
            <person name="Chen L."/>
            <person name="Suen T."/>
            <person name="Chen Q."/>
            <person name="Ma K."/>
        </authorList>
    </citation>
    <scope>NUCLEOTIDE SEQUENCE [LARGE SCALE GENOMIC DNA]</scope>
    <source>
        <strain evidence="1 2">DSM 11113</strain>
    </source>
</reference>
<organism evidence="1 2">
    <name type="scientific">Thermococcus guaymasensis DSM 11113</name>
    <dbReference type="NCBI Taxonomy" id="1432656"/>
    <lineage>
        <taxon>Archaea</taxon>
        <taxon>Methanobacteriati</taxon>
        <taxon>Methanobacteriota</taxon>
        <taxon>Thermococci</taxon>
        <taxon>Thermococcales</taxon>
        <taxon>Thermococcaceae</taxon>
        <taxon>Thermococcus</taxon>
    </lineage>
</organism>
<dbReference type="Gene3D" id="3.40.50.300">
    <property type="entry name" value="P-loop containing nucleotide triphosphate hydrolases"/>
    <property type="match status" value="1"/>
</dbReference>
<gene>
    <name evidence="1" type="ORF">X802_06625</name>
</gene>
<name>A0A0X1KKW2_9EURY</name>
<dbReference type="STRING" id="1432656.X802_06625"/>
<dbReference type="InterPro" id="IPR027417">
    <property type="entry name" value="P-loop_NTPase"/>
</dbReference>
<protein>
    <submittedName>
        <fullName evidence="1">Uncharacterized protein</fullName>
    </submittedName>
</protein>
<dbReference type="EMBL" id="CP007140">
    <property type="protein sequence ID" value="AJC71870.1"/>
    <property type="molecule type" value="Genomic_DNA"/>
</dbReference>
<dbReference type="KEGG" id="tgy:X802_06625"/>
<keyword evidence="2" id="KW-1185">Reference proteome</keyword>
<dbReference type="Proteomes" id="UP000062043">
    <property type="component" value="Chromosome"/>
</dbReference>
<dbReference type="OrthoDB" id="85627at2157"/>
<dbReference type="AlphaFoldDB" id="A0A0X1KKW2"/>
<dbReference type="PATRIC" id="fig|1432656.3.peg.1286"/>
<dbReference type="GeneID" id="27135330"/>
<sequence length="249" mass="28969">MTLTLGIKELDETLGGVVEKSLILIHEADPRSLGKFLAFEIMRRKLDSDNLVGYFNIGTPLPALVSVMEKVGIDWKKHLSENRLMIIDTFGSIYDIKRDFENVWYLRKPIDIDTLNDKYIKVIGAHKQKWAELGMFEGRELWGVTVSMSDYLSIFTPKATQRYIEISDLQRSRSEVYKKYPAGTNVWIYTGEDTIVLPLLYRKADYIFKTESRIEDGETRRYLHIIKAPELGDVRTLEYRFKGGRVRFL</sequence>